<feature type="domain" description="Methionyl/Valyl/Leucyl/Isoleucyl-tRNA synthetase anticodon-binding" evidence="13">
    <location>
        <begin position="681"/>
        <end position="835"/>
    </location>
</feature>
<dbReference type="Gene3D" id="3.90.740.10">
    <property type="entry name" value="Valyl/Leucyl/Isoleucyl-tRNA synthetase, editing domain"/>
    <property type="match status" value="1"/>
</dbReference>
<dbReference type="Pfam" id="PF00133">
    <property type="entry name" value="tRNA-synt_1"/>
    <property type="match status" value="1"/>
</dbReference>
<keyword evidence="10" id="KW-0862">Zinc</keyword>
<evidence type="ECO:0000256" key="10">
    <source>
        <dbReference type="HAMAP-Rule" id="MF_02002"/>
    </source>
</evidence>
<proteinExistence type="inferred from homology"/>
<dbReference type="Pfam" id="PF06827">
    <property type="entry name" value="zf-FPG_IleRS"/>
    <property type="match status" value="1"/>
</dbReference>
<accession>A0A1T4NB55</accession>
<keyword evidence="2 10" id="KW-0963">Cytoplasm</keyword>
<dbReference type="Proteomes" id="UP000189933">
    <property type="component" value="Unassembled WGS sequence"/>
</dbReference>
<keyword evidence="6 10" id="KW-0648">Protein biosynthesis</keyword>
<keyword evidence="4 10" id="KW-0547">Nucleotide-binding</keyword>
<dbReference type="EMBL" id="FUXM01000006">
    <property type="protein sequence ID" value="SJZ76520.1"/>
    <property type="molecule type" value="Genomic_DNA"/>
</dbReference>
<dbReference type="PANTHER" id="PTHR42765:SF1">
    <property type="entry name" value="ISOLEUCINE--TRNA LIGASE, MITOCHONDRIAL"/>
    <property type="match status" value="1"/>
</dbReference>
<evidence type="ECO:0000259" key="13">
    <source>
        <dbReference type="Pfam" id="PF08264"/>
    </source>
</evidence>
<comment type="subunit">
    <text evidence="10">Monomer.</text>
</comment>
<keyword evidence="3 10" id="KW-0436">Ligase</keyword>
<dbReference type="Gene3D" id="1.10.730.20">
    <property type="match status" value="1"/>
</dbReference>
<feature type="short sequence motif" description="'KMSKS' region" evidence="10">
    <location>
        <begin position="598"/>
        <end position="602"/>
    </location>
</feature>
<evidence type="ECO:0000256" key="4">
    <source>
        <dbReference type="ARBA" id="ARBA00022741"/>
    </source>
</evidence>
<dbReference type="InterPro" id="IPR009080">
    <property type="entry name" value="tRNAsynth_Ia_anticodon-bd"/>
</dbReference>
<feature type="binding site" evidence="10">
    <location>
        <position position="903"/>
    </location>
    <ligand>
        <name>Zn(2+)</name>
        <dbReference type="ChEBI" id="CHEBI:29105"/>
    </ligand>
</feature>
<evidence type="ECO:0000256" key="1">
    <source>
        <dbReference type="ARBA" id="ARBA00006887"/>
    </source>
</evidence>
<evidence type="ECO:0000256" key="5">
    <source>
        <dbReference type="ARBA" id="ARBA00022840"/>
    </source>
</evidence>
<comment type="catalytic activity">
    <reaction evidence="9 10">
        <text>tRNA(Ile) + L-isoleucine + ATP = L-isoleucyl-tRNA(Ile) + AMP + diphosphate</text>
        <dbReference type="Rhea" id="RHEA:11060"/>
        <dbReference type="Rhea" id="RHEA-COMP:9666"/>
        <dbReference type="Rhea" id="RHEA-COMP:9695"/>
        <dbReference type="ChEBI" id="CHEBI:30616"/>
        <dbReference type="ChEBI" id="CHEBI:33019"/>
        <dbReference type="ChEBI" id="CHEBI:58045"/>
        <dbReference type="ChEBI" id="CHEBI:78442"/>
        <dbReference type="ChEBI" id="CHEBI:78528"/>
        <dbReference type="ChEBI" id="CHEBI:456215"/>
        <dbReference type="EC" id="6.1.1.5"/>
    </reaction>
</comment>
<evidence type="ECO:0000313" key="14">
    <source>
        <dbReference type="EMBL" id="SJZ76520.1"/>
    </source>
</evidence>
<dbReference type="CDD" id="cd07960">
    <property type="entry name" value="Anticodon_Ia_Ile_BEm"/>
    <property type="match status" value="1"/>
</dbReference>
<keyword evidence="10" id="KW-0479">Metal-binding</keyword>
<dbReference type="InterPro" id="IPR050081">
    <property type="entry name" value="Ile-tRNA_ligase"/>
</dbReference>
<dbReference type="InterPro" id="IPR002300">
    <property type="entry name" value="aa-tRNA-synth_Ia"/>
</dbReference>
<dbReference type="GO" id="GO:0002161">
    <property type="term" value="F:aminoacyl-tRNA deacylase activity"/>
    <property type="evidence" value="ECO:0007669"/>
    <property type="project" value="InterPro"/>
</dbReference>
<comment type="similarity">
    <text evidence="1 10">Belongs to the class-I aminoacyl-tRNA synthetase family. IleS type 1 subfamily.</text>
</comment>
<feature type="short sequence motif" description="'HIGH' region" evidence="10">
    <location>
        <begin position="57"/>
        <end position="67"/>
    </location>
</feature>
<dbReference type="Gene3D" id="3.40.50.620">
    <property type="entry name" value="HUPs"/>
    <property type="match status" value="2"/>
</dbReference>
<dbReference type="RefSeq" id="WP_078664966.1">
    <property type="nucleotide sequence ID" value="NZ_FUXM01000006.1"/>
</dbReference>
<feature type="binding site" evidence="10">
    <location>
        <position position="883"/>
    </location>
    <ligand>
        <name>Zn(2+)</name>
        <dbReference type="ChEBI" id="CHEBI:29105"/>
    </ligand>
</feature>
<dbReference type="SUPFAM" id="SSF47323">
    <property type="entry name" value="Anticodon-binding domain of a subclass of class I aminoacyl-tRNA synthetases"/>
    <property type="match status" value="1"/>
</dbReference>
<dbReference type="InterPro" id="IPR009008">
    <property type="entry name" value="Val/Leu/Ile-tRNA-synth_edit"/>
</dbReference>
<sequence>MDYSKTLNMIKTDFPMRGNLPQREPEILRFWEEMDIYRQVQQKNQGRPKFILHDGPPYANGDIHLGHTLNKVLKDIIVKYKSMTGYDAPYVPGWDTHGLPIEQRAIKDLGLNRKAVSPVEFRQRCAEYARKYAGIQKEQFKRLGVRGDWENPYLTLMPHFEAKQIEIFGEMAKRGYIYKGLKPVYWCASCETALAEAEVEYKDKTSHSIYVRFPVQDGKGKLPQEAGVVIWTTTPWTLPANLAICLHPDFDYVLVQTEKGQLLVARELLKQFLEATGLTEQGIAARFKGQELEGVVCRHPFMDRESPLILGDHVTLEAGTGAVHTAPGHGAEDFEVGQKYGLPVVNPVDDSGYFTQEAGPFAGLHINDGNLKVIQWLDEHGYLLKSGRISHQYPHCWRCKNPIVFRATEQWFASIDGFRQQALKAIDEVQWIPAWGRDRIYNMVAERGDWCISRQRLWGVPIPIFYCEQCGQEIINDQTIKHIKNLFKEHGSDIWFARETAELVPPGLTCPRCGHDRFRKETDIMDVWFDSGSSHAAVCDQPEYWPELSWPADLYLEGSDQHRGWFNSSLLTAVATRGQAPYRAVLTHGFLVDEKGRKMSKSLGNGVDPLEVINQMGADILRLWVASADYRSDVAASPNILKQIAEAYKKIRNTCRYLLGNLYDFNPATDLVDYDEMPELDKWALYRLQRLIERVRAGYENYEFHIVYHAIHNFCAVDLSAIYFDISKDRLYVSLPASRERRAAQTVMYYIIDALVRLLAPVLAFTTEEIWRYLPGERPRSVQLTDMPGVEQRYLDEALAERWEKLLEVREKVTKALEVARQQKVIGHSLDARVKLTASGAELELLQQYLEQLAPIFIVSQVELASGTGELEVEVTAAAGSKCERCWIYSTETGQDAEHPDLCPRCAAVIKQL</sequence>
<evidence type="ECO:0000256" key="9">
    <source>
        <dbReference type="ARBA" id="ARBA00048359"/>
    </source>
</evidence>
<dbReference type="PROSITE" id="PS00178">
    <property type="entry name" value="AA_TRNA_LIGASE_I"/>
    <property type="match status" value="1"/>
</dbReference>
<keyword evidence="5 10" id="KW-0067">ATP-binding</keyword>
<protein>
    <recommendedName>
        <fullName evidence="10">Isoleucine--tRNA ligase</fullName>
        <ecNumber evidence="10">6.1.1.5</ecNumber>
    </recommendedName>
    <alternativeName>
        <fullName evidence="10">Isoleucyl-tRNA synthetase</fullName>
        <shortName evidence="10">IleRS</shortName>
    </alternativeName>
</protein>
<dbReference type="InterPro" id="IPR010663">
    <property type="entry name" value="Znf_FPG/IleRS"/>
</dbReference>
<feature type="binding site" evidence="10">
    <location>
        <position position="886"/>
    </location>
    <ligand>
        <name>Zn(2+)</name>
        <dbReference type="ChEBI" id="CHEBI:29105"/>
    </ligand>
</feature>
<dbReference type="SUPFAM" id="SSF50677">
    <property type="entry name" value="ValRS/IleRS/LeuRS editing domain"/>
    <property type="match status" value="1"/>
</dbReference>
<dbReference type="GO" id="GO:0005524">
    <property type="term" value="F:ATP binding"/>
    <property type="evidence" value="ECO:0007669"/>
    <property type="project" value="UniProtKB-UniRule"/>
</dbReference>
<dbReference type="InterPro" id="IPR014729">
    <property type="entry name" value="Rossmann-like_a/b/a_fold"/>
</dbReference>
<dbReference type="NCBIfam" id="TIGR00392">
    <property type="entry name" value="ileS"/>
    <property type="match status" value="1"/>
</dbReference>
<evidence type="ECO:0000256" key="7">
    <source>
        <dbReference type="ARBA" id="ARBA00023146"/>
    </source>
</evidence>
<evidence type="ECO:0000256" key="3">
    <source>
        <dbReference type="ARBA" id="ARBA00022598"/>
    </source>
</evidence>
<evidence type="ECO:0000259" key="11">
    <source>
        <dbReference type="Pfam" id="PF00133"/>
    </source>
</evidence>
<comment type="function">
    <text evidence="8 10">Catalyzes the attachment of isoleucine to tRNA(Ile). As IleRS can inadvertently accommodate and process structurally similar amino acids such as valine, to avoid such errors it has two additional distinct tRNA(Ile)-dependent editing activities. One activity is designated as 'pretransfer' editing and involves the hydrolysis of activated Val-AMP. The other activity is designated 'posttransfer' editing and involves deacylation of mischarged Val-tRNA(Ile).</text>
</comment>
<evidence type="ECO:0000256" key="8">
    <source>
        <dbReference type="ARBA" id="ARBA00025217"/>
    </source>
</evidence>
<dbReference type="InterPro" id="IPR001412">
    <property type="entry name" value="aa-tRNA-synth_I_CS"/>
</dbReference>
<keyword evidence="15" id="KW-1185">Reference proteome</keyword>
<dbReference type="GO" id="GO:0005829">
    <property type="term" value="C:cytosol"/>
    <property type="evidence" value="ECO:0007669"/>
    <property type="project" value="TreeGrafter"/>
</dbReference>
<evidence type="ECO:0000313" key="15">
    <source>
        <dbReference type="Proteomes" id="UP000189933"/>
    </source>
</evidence>
<dbReference type="Gene3D" id="1.10.10.830">
    <property type="entry name" value="Ile-tRNA synthetase CP2 domain-like"/>
    <property type="match status" value="1"/>
</dbReference>
<evidence type="ECO:0000256" key="6">
    <source>
        <dbReference type="ARBA" id="ARBA00022917"/>
    </source>
</evidence>
<name>A0A1T4NB55_9FIRM</name>
<feature type="binding site" evidence="10">
    <location>
        <position position="601"/>
    </location>
    <ligand>
        <name>ATP</name>
        <dbReference type="ChEBI" id="CHEBI:30616"/>
    </ligand>
</feature>
<comment type="cofactor">
    <cofactor evidence="10">
        <name>Zn(2+)</name>
        <dbReference type="ChEBI" id="CHEBI:29105"/>
    </cofactor>
    <text evidence="10">Binds 1 zinc ion per subunit.</text>
</comment>
<gene>
    <name evidence="10" type="primary">ileS</name>
    <name evidence="14" type="ORF">SAMN02745885_00867</name>
</gene>
<feature type="binding site" evidence="10">
    <location>
        <position position="557"/>
    </location>
    <ligand>
        <name>L-isoleucyl-5'-AMP</name>
        <dbReference type="ChEBI" id="CHEBI:178002"/>
    </ligand>
</feature>
<dbReference type="GO" id="GO:0006428">
    <property type="term" value="P:isoleucyl-tRNA aminoacylation"/>
    <property type="evidence" value="ECO:0007669"/>
    <property type="project" value="UniProtKB-UniRule"/>
</dbReference>
<feature type="binding site" evidence="10">
    <location>
        <position position="906"/>
    </location>
    <ligand>
        <name>Zn(2+)</name>
        <dbReference type="ChEBI" id="CHEBI:29105"/>
    </ligand>
</feature>
<dbReference type="GO" id="GO:0008270">
    <property type="term" value="F:zinc ion binding"/>
    <property type="evidence" value="ECO:0007669"/>
    <property type="project" value="UniProtKB-UniRule"/>
</dbReference>
<dbReference type="GO" id="GO:0000049">
    <property type="term" value="F:tRNA binding"/>
    <property type="evidence" value="ECO:0007669"/>
    <property type="project" value="InterPro"/>
</dbReference>
<dbReference type="Pfam" id="PF08264">
    <property type="entry name" value="Anticodon_1"/>
    <property type="match status" value="1"/>
</dbReference>
<dbReference type="FunFam" id="1.10.730.20:FF:000001">
    <property type="entry name" value="Isoleucine--tRNA ligase"/>
    <property type="match status" value="1"/>
</dbReference>
<dbReference type="GO" id="GO:0004822">
    <property type="term" value="F:isoleucine-tRNA ligase activity"/>
    <property type="evidence" value="ECO:0007669"/>
    <property type="project" value="UniProtKB-UniRule"/>
</dbReference>
<dbReference type="AlphaFoldDB" id="A0A1T4NB55"/>
<dbReference type="EC" id="6.1.1.5" evidence="10"/>
<feature type="domain" description="Zinc finger FPG/IleRS-type" evidence="12">
    <location>
        <begin position="880"/>
        <end position="908"/>
    </location>
</feature>
<dbReference type="HAMAP" id="MF_02002">
    <property type="entry name" value="Ile_tRNA_synth_type1"/>
    <property type="match status" value="1"/>
</dbReference>
<evidence type="ECO:0000259" key="12">
    <source>
        <dbReference type="Pfam" id="PF06827"/>
    </source>
</evidence>
<feature type="domain" description="Aminoacyl-tRNA synthetase class Ia" evidence="11">
    <location>
        <begin position="27"/>
        <end position="635"/>
    </location>
</feature>
<dbReference type="PRINTS" id="PR00984">
    <property type="entry name" value="TRNASYNTHILE"/>
</dbReference>
<dbReference type="OrthoDB" id="9810365at2"/>
<dbReference type="CDD" id="cd00818">
    <property type="entry name" value="IleRS_core"/>
    <property type="match status" value="1"/>
</dbReference>
<dbReference type="InterPro" id="IPR023585">
    <property type="entry name" value="Ile-tRNA-ligase_type1"/>
</dbReference>
<dbReference type="SUPFAM" id="SSF52374">
    <property type="entry name" value="Nucleotidylyl transferase"/>
    <property type="match status" value="1"/>
</dbReference>
<reference evidence="15" key="1">
    <citation type="submission" date="2017-02" db="EMBL/GenBank/DDBJ databases">
        <authorList>
            <person name="Varghese N."/>
            <person name="Submissions S."/>
        </authorList>
    </citation>
    <scope>NUCLEOTIDE SEQUENCE [LARGE SCALE GENOMIC DNA]</scope>
    <source>
        <strain evidence="15">DSM 16521</strain>
    </source>
</reference>
<comment type="domain">
    <text evidence="10">IleRS has two distinct active sites: one for aminoacylation and one for editing. The misactivated valine is translocated from the active site to the editing site, which sterically excludes the correctly activated isoleucine. The single editing site contains two valyl binding pockets, one specific for each substrate (Val-AMP or Val-tRNA(Ile)).</text>
</comment>
<dbReference type="InterPro" id="IPR013155">
    <property type="entry name" value="M/V/L/I-tRNA-synth_anticd-bd"/>
</dbReference>
<dbReference type="InterPro" id="IPR033708">
    <property type="entry name" value="Anticodon_Ile_BEm"/>
</dbReference>
<organism evidence="14 15">
    <name type="scientific">Carboxydocella sporoproducens DSM 16521</name>
    <dbReference type="NCBI Taxonomy" id="1121270"/>
    <lineage>
        <taxon>Bacteria</taxon>
        <taxon>Bacillati</taxon>
        <taxon>Bacillota</taxon>
        <taxon>Clostridia</taxon>
        <taxon>Eubacteriales</taxon>
        <taxon>Clostridiales Family XVI. Incertae Sedis</taxon>
        <taxon>Carboxydocella</taxon>
    </lineage>
</organism>
<evidence type="ECO:0000256" key="2">
    <source>
        <dbReference type="ARBA" id="ARBA00022490"/>
    </source>
</evidence>
<dbReference type="InterPro" id="IPR002301">
    <property type="entry name" value="Ile-tRNA-ligase"/>
</dbReference>
<dbReference type="FunFam" id="3.40.50.620:FF:000152">
    <property type="entry name" value="Isoleucine--tRNA ligase"/>
    <property type="match status" value="1"/>
</dbReference>
<dbReference type="PANTHER" id="PTHR42765">
    <property type="entry name" value="SOLEUCYL-TRNA SYNTHETASE"/>
    <property type="match status" value="1"/>
</dbReference>
<keyword evidence="7 10" id="KW-0030">Aminoacyl-tRNA synthetase</keyword>
<comment type="subcellular location">
    <subcellularLocation>
        <location evidence="10">Cytoplasm</location>
    </subcellularLocation>
</comment>